<gene>
    <name evidence="3" type="ORF">ACFFVD_04445</name>
</gene>
<feature type="compositionally biased region" description="Basic residues" evidence="2">
    <location>
        <begin position="1"/>
        <end position="11"/>
    </location>
</feature>
<dbReference type="SUPFAM" id="SSF55174">
    <property type="entry name" value="Alpha-L RNA-binding motif"/>
    <property type="match status" value="1"/>
</dbReference>
<comment type="caution">
    <text evidence="3">The sequence shown here is derived from an EMBL/GenBank/DDBJ whole genome shotgun (WGS) entry which is preliminary data.</text>
</comment>
<dbReference type="Gene3D" id="3.10.290.10">
    <property type="entry name" value="RNA-binding S4 domain"/>
    <property type="match status" value="1"/>
</dbReference>
<keyword evidence="4" id="KW-1185">Reference proteome</keyword>
<dbReference type="PROSITE" id="PS50889">
    <property type="entry name" value="S4"/>
    <property type="match status" value="1"/>
</dbReference>
<dbReference type="Proteomes" id="UP001589700">
    <property type="component" value="Unassembled WGS sequence"/>
</dbReference>
<accession>A0ABV5JMV0</accession>
<dbReference type="InterPro" id="IPR036986">
    <property type="entry name" value="S4_RNA-bd_sf"/>
</dbReference>
<keyword evidence="1" id="KW-0694">RNA-binding</keyword>
<evidence type="ECO:0000256" key="1">
    <source>
        <dbReference type="PROSITE-ProRule" id="PRU00182"/>
    </source>
</evidence>
<dbReference type="Pfam" id="PF13275">
    <property type="entry name" value="S4_2"/>
    <property type="match status" value="1"/>
</dbReference>
<protein>
    <submittedName>
        <fullName evidence="3">RNA-binding S4 domain-containing protein</fullName>
    </submittedName>
</protein>
<sequence length="100" mass="10396">MSRHIAGRGRVGRAAPAPSGPPVEDVECDLSRKLTLGQFLKLASLLDSGAEAKDAVAAGEVSVNGEVDLRRGRGMADGDVVETGGRAARVVTRPEMGENR</sequence>
<evidence type="ECO:0000256" key="2">
    <source>
        <dbReference type="SAM" id="MobiDB-lite"/>
    </source>
</evidence>
<feature type="region of interest" description="Disordered" evidence="2">
    <location>
        <begin position="1"/>
        <end position="25"/>
    </location>
</feature>
<evidence type="ECO:0000313" key="4">
    <source>
        <dbReference type="Proteomes" id="UP001589700"/>
    </source>
</evidence>
<name>A0ABV5JMV0_9ACTN</name>
<proteinExistence type="predicted"/>
<dbReference type="EMBL" id="JBHMDY010000002">
    <property type="protein sequence ID" value="MFB9259044.1"/>
    <property type="molecule type" value="Genomic_DNA"/>
</dbReference>
<dbReference type="RefSeq" id="WP_182633275.1">
    <property type="nucleotide sequence ID" value="NZ_JAALDM010000259.1"/>
</dbReference>
<reference evidence="3 4" key="1">
    <citation type="submission" date="2024-09" db="EMBL/GenBank/DDBJ databases">
        <authorList>
            <person name="Sun Q."/>
            <person name="Mori K."/>
        </authorList>
    </citation>
    <scope>NUCLEOTIDE SEQUENCE [LARGE SCALE GENOMIC DNA]</scope>
    <source>
        <strain evidence="3 4">CCM 7659</strain>
    </source>
</reference>
<organism evidence="3 4">
    <name type="scientific">Dietzia aerolata</name>
    <dbReference type="NCBI Taxonomy" id="595984"/>
    <lineage>
        <taxon>Bacteria</taxon>
        <taxon>Bacillati</taxon>
        <taxon>Actinomycetota</taxon>
        <taxon>Actinomycetes</taxon>
        <taxon>Mycobacteriales</taxon>
        <taxon>Dietziaceae</taxon>
        <taxon>Dietzia</taxon>
    </lineage>
</organism>
<evidence type="ECO:0000313" key="3">
    <source>
        <dbReference type="EMBL" id="MFB9259044.1"/>
    </source>
</evidence>